<evidence type="ECO:0000256" key="4">
    <source>
        <dbReference type="ARBA" id="ARBA00022679"/>
    </source>
</evidence>
<evidence type="ECO:0000313" key="11">
    <source>
        <dbReference type="Proteomes" id="UP000663929"/>
    </source>
</evidence>
<dbReference type="GO" id="GO:0010041">
    <property type="term" value="P:response to iron(III) ion"/>
    <property type="evidence" value="ECO:0007669"/>
    <property type="project" value="TreeGrafter"/>
</dbReference>
<evidence type="ECO:0000256" key="1">
    <source>
        <dbReference type="ARBA" id="ARBA00004651"/>
    </source>
</evidence>
<accession>A0A8A4TP66</accession>
<evidence type="ECO:0000256" key="8">
    <source>
        <dbReference type="SAM" id="Phobius"/>
    </source>
</evidence>
<feature type="domain" description="Glycosyltransferase RgtA/B/C/D-like" evidence="9">
    <location>
        <begin position="74"/>
        <end position="217"/>
    </location>
</feature>
<sequence length="560" mass="63369">MTDRPAATHGNETPPDARSWVLGSLVLLVLCFLVGLGSFDLSAPDEPRYALVAREMIDEGHWLFLHRNDQPYAHKPPLFFWSIAILSLLNGGEVNAWTARLPSALSAIALLVLVALWAGDGRKERPLGLVTAMVLGTGFTFMLQAHRAQIDLLLCLLTTASLCHAYRDIRCRDAQRPWVTGLLWGLAVLAKGPVGYLVPAGALALYLLVSEDRKLRDFPVRALLWGLLPPALWLAGLLVESALTQQWSYVQSLVFKQTVVRYFHAWHHHQPFYYFLRVLLTDFFPWSPLLLLSLPYGKRAWRHLDEKQRFSLAMILFTLVFFSVSKGKRNIYILPLYPFAAYLVARFIHPWRLNPHVRMGMAWAALPLALLGLGLFGAAMGWFAIPALEDTGLVIPAMGLGLFALPMGCCGLAALMCIRLRRTKPAFGLIFASVVLLNLMVWQVLLPWIAPVRSARLFMEDVNRIVTPADPERPVGMVQFRAAYRFYGQRPLVELKTPDPEFPHLPSLEDFLNDHPRGWVIVREEHFEQYPEDLRARLHPYVERRVSNKRMLLLGTVAPK</sequence>
<dbReference type="InterPro" id="IPR038731">
    <property type="entry name" value="RgtA/B/C-like"/>
</dbReference>
<evidence type="ECO:0000259" key="9">
    <source>
        <dbReference type="Pfam" id="PF13231"/>
    </source>
</evidence>
<keyword evidence="11" id="KW-1185">Reference proteome</keyword>
<evidence type="ECO:0000313" key="10">
    <source>
        <dbReference type="EMBL" id="QTD50994.1"/>
    </source>
</evidence>
<feature type="transmembrane region" description="Helical" evidence="8">
    <location>
        <begin position="220"/>
        <end position="239"/>
    </location>
</feature>
<feature type="transmembrane region" description="Helical" evidence="8">
    <location>
        <begin position="182"/>
        <end position="208"/>
    </location>
</feature>
<evidence type="ECO:0000256" key="5">
    <source>
        <dbReference type="ARBA" id="ARBA00022692"/>
    </source>
</evidence>
<dbReference type="Proteomes" id="UP000663929">
    <property type="component" value="Chromosome"/>
</dbReference>
<feature type="transmembrane region" description="Helical" evidence="8">
    <location>
        <begin position="20"/>
        <end position="39"/>
    </location>
</feature>
<feature type="transmembrane region" description="Helical" evidence="8">
    <location>
        <begin position="361"/>
        <end position="385"/>
    </location>
</feature>
<reference evidence="10" key="1">
    <citation type="submission" date="2021-03" db="EMBL/GenBank/DDBJ databases">
        <title>Acanthopleuribacteraceae sp. M133.</title>
        <authorList>
            <person name="Wang G."/>
        </authorList>
    </citation>
    <scope>NUCLEOTIDE SEQUENCE</scope>
    <source>
        <strain evidence="10">M133</strain>
    </source>
</reference>
<feature type="transmembrane region" description="Helical" evidence="8">
    <location>
        <begin position="309"/>
        <end position="325"/>
    </location>
</feature>
<dbReference type="KEGG" id="scor:J3U87_00865"/>
<protein>
    <submittedName>
        <fullName evidence="10">Glycosyltransferase family 39 protein</fullName>
    </submittedName>
</protein>
<feature type="transmembrane region" description="Helical" evidence="8">
    <location>
        <begin position="331"/>
        <end position="349"/>
    </location>
</feature>
<dbReference type="GO" id="GO:0009103">
    <property type="term" value="P:lipopolysaccharide biosynthetic process"/>
    <property type="evidence" value="ECO:0007669"/>
    <property type="project" value="TreeGrafter"/>
</dbReference>
<dbReference type="AlphaFoldDB" id="A0A8A4TP66"/>
<dbReference type="GO" id="GO:0005886">
    <property type="term" value="C:plasma membrane"/>
    <property type="evidence" value="ECO:0007669"/>
    <property type="project" value="UniProtKB-SubCell"/>
</dbReference>
<dbReference type="EMBL" id="CP071793">
    <property type="protein sequence ID" value="QTD50994.1"/>
    <property type="molecule type" value="Genomic_DNA"/>
</dbReference>
<gene>
    <name evidence="10" type="ORF">J3U87_00865</name>
</gene>
<keyword evidence="5 8" id="KW-0812">Transmembrane</keyword>
<dbReference type="Pfam" id="PF13231">
    <property type="entry name" value="PMT_2"/>
    <property type="match status" value="1"/>
</dbReference>
<dbReference type="RefSeq" id="WP_237381130.1">
    <property type="nucleotide sequence ID" value="NZ_CP071793.1"/>
</dbReference>
<keyword evidence="3" id="KW-0328">Glycosyltransferase</keyword>
<proteinExistence type="predicted"/>
<evidence type="ECO:0000256" key="3">
    <source>
        <dbReference type="ARBA" id="ARBA00022676"/>
    </source>
</evidence>
<feature type="transmembrane region" description="Helical" evidence="8">
    <location>
        <begin position="101"/>
        <end position="119"/>
    </location>
</feature>
<dbReference type="PANTHER" id="PTHR33908">
    <property type="entry name" value="MANNOSYLTRANSFERASE YKCB-RELATED"/>
    <property type="match status" value="1"/>
</dbReference>
<keyword evidence="6 8" id="KW-1133">Transmembrane helix</keyword>
<keyword evidence="4" id="KW-0808">Transferase</keyword>
<keyword evidence="7 8" id="KW-0472">Membrane</keyword>
<feature type="transmembrane region" description="Helical" evidence="8">
    <location>
        <begin position="427"/>
        <end position="450"/>
    </location>
</feature>
<feature type="transmembrane region" description="Helical" evidence="8">
    <location>
        <begin position="125"/>
        <end position="143"/>
    </location>
</feature>
<feature type="transmembrane region" description="Helical" evidence="8">
    <location>
        <begin position="391"/>
        <end position="415"/>
    </location>
</feature>
<feature type="transmembrane region" description="Helical" evidence="8">
    <location>
        <begin position="272"/>
        <end position="297"/>
    </location>
</feature>
<evidence type="ECO:0000256" key="7">
    <source>
        <dbReference type="ARBA" id="ARBA00023136"/>
    </source>
</evidence>
<name>A0A8A4TP66_SULCO</name>
<comment type="subcellular location">
    <subcellularLocation>
        <location evidence="1">Cell membrane</location>
        <topology evidence="1">Multi-pass membrane protein</topology>
    </subcellularLocation>
</comment>
<evidence type="ECO:0000256" key="2">
    <source>
        <dbReference type="ARBA" id="ARBA00022475"/>
    </source>
</evidence>
<evidence type="ECO:0000256" key="6">
    <source>
        <dbReference type="ARBA" id="ARBA00022989"/>
    </source>
</evidence>
<dbReference type="PANTHER" id="PTHR33908:SF3">
    <property type="entry name" value="UNDECAPRENYL PHOSPHATE-ALPHA-4-AMINO-4-DEOXY-L-ARABINOSE ARABINOSYL TRANSFERASE"/>
    <property type="match status" value="1"/>
</dbReference>
<dbReference type="GO" id="GO:0016763">
    <property type="term" value="F:pentosyltransferase activity"/>
    <property type="evidence" value="ECO:0007669"/>
    <property type="project" value="TreeGrafter"/>
</dbReference>
<keyword evidence="2" id="KW-1003">Cell membrane</keyword>
<organism evidence="10 11">
    <name type="scientific">Sulfidibacter corallicola</name>
    <dbReference type="NCBI Taxonomy" id="2818388"/>
    <lineage>
        <taxon>Bacteria</taxon>
        <taxon>Pseudomonadati</taxon>
        <taxon>Acidobacteriota</taxon>
        <taxon>Holophagae</taxon>
        <taxon>Acanthopleuribacterales</taxon>
        <taxon>Acanthopleuribacteraceae</taxon>
        <taxon>Sulfidibacter</taxon>
    </lineage>
</organism>
<dbReference type="InterPro" id="IPR050297">
    <property type="entry name" value="LipidA_mod_glycosyltrf_83"/>
</dbReference>